<dbReference type="PROSITE" id="PS51296">
    <property type="entry name" value="RIESKE"/>
    <property type="match status" value="1"/>
</dbReference>
<reference evidence="6 7" key="1">
    <citation type="submission" date="2019-03" db="EMBL/GenBank/DDBJ databases">
        <title>Genomic Encyclopedia of Archaeal and Bacterial Type Strains, Phase II (KMG-II): from individual species to whole genera.</title>
        <authorList>
            <person name="Goeker M."/>
        </authorList>
    </citation>
    <scope>NUCLEOTIDE SEQUENCE [LARGE SCALE GENOMIC DNA]</scope>
    <source>
        <strain evidence="6 7">DSM 24323</strain>
    </source>
</reference>
<keyword evidence="2" id="KW-0479">Metal-binding</keyword>
<keyword evidence="1" id="KW-0001">2Fe-2S</keyword>
<dbReference type="GO" id="GO:0004497">
    <property type="term" value="F:monooxygenase activity"/>
    <property type="evidence" value="ECO:0007669"/>
    <property type="project" value="UniProtKB-ARBA"/>
</dbReference>
<feature type="domain" description="Rieske" evidence="5">
    <location>
        <begin position="12"/>
        <end position="112"/>
    </location>
</feature>
<evidence type="ECO:0000313" key="7">
    <source>
        <dbReference type="Proteomes" id="UP000295371"/>
    </source>
</evidence>
<dbReference type="InterPro" id="IPR036922">
    <property type="entry name" value="Rieske_2Fe-2S_sf"/>
</dbReference>
<evidence type="ECO:0000256" key="3">
    <source>
        <dbReference type="ARBA" id="ARBA00023004"/>
    </source>
</evidence>
<dbReference type="PANTHER" id="PTHR21496">
    <property type="entry name" value="FERREDOXIN-RELATED"/>
    <property type="match status" value="1"/>
</dbReference>
<dbReference type="SUPFAM" id="SSF50022">
    <property type="entry name" value="ISP domain"/>
    <property type="match status" value="1"/>
</dbReference>
<dbReference type="AlphaFoldDB" id="A0A4R7J4Q3"/>
<dbReference type="Gene3D" id="2.102.10.10">
    <property type="entry name" value="Rieske [2Fe-2S] iron-sulphur domain"/>
    <property type="match status" value="1"/>
</dbReference>
<dbReference type="GO" id="GO:0051213">
    <property type="term" value="F:dioxygenase activity"/>
    <property type="evidence" value="ECO:0007669"/>
    <property type="project" value="UniProtKB-KW"/>
</dbReference>
<dbReference type="RefSeq" id="WP_133755587.1">
    <property type="nucleotide sequence ID" value="NZ_CP171129.1"/>
</dbReference>
<dbReference type="Proteomes" id="UP000295371">
    <property type="component" value="Unassembled WGS sequence"/>
</dbReference>
<dbReference type="InterPro" id="IPR017941">
    <property type="entry name" value="Rieske_2Fe-2S"/>
</dbReference>
<evidence type="ECO:0000259" key="5">
    <source>
        <dbReference type="PROSITE" id="PS51296"/>
    </source>
</evidence>
<dbReference type="EMBL" id="SOAW01000002">
    <property type="protein sequence ID" value="TDT31297.1"/>
    <property type="molecule type" value="Genomic_DNA"/>
</dbReference>
<protein>
    <submittedName>
        <fullName evidence="6">3-phenylpropionate/trans-cinnamate dioxygenase ferredoxin subunit</fullName>
    </submittedName>
</protein>
<organism evidence="6 7">
    <name type="scientific">Naumannella halotolerans</name>
    <dbReference type="NCBI Taxonomy" id="993414"/>
    <lineage>
        <taxon>Bacteria</taxon>
        <taxon>Bacillati</taxon>
        <taxon>Actinomycetota</taxon>
        <taxon>Actinomycetes</taxon>
        <taxon>Propionibacteriales</taxon>
        <taxon>Propionibacteriaceae</taxon>
        <taxon>Naumannella</taxon>
    </lineage>
</organism>
<evidence type="ECO:0000313" key="6">
    <source>
        <dbReference type="EMBL" id="TDT31297.1"/>
    </source>
</evidence>
<keyword evidence="7" id="KW-1185">Reference proteome</keyword>
<sequence length="121" mass="12899">MNAAGSAQAQPVKVAEIDDVEPGSTMLIEAAVAGTEDDIALIRDEDGTYYALDDTCSHEVASLSDGWVEEGAIECPMHASQFNLKTGWPMCLPATKPVRTHAVEIRDAEVWLVPSLDSPAS</sequence>
<evidence type="ECO:0000256" key="1">
    <source>
        <dbReference type="ARBA" id="ARBA00022714"/>
    </source>
</evidence>
<keyword evidence="4" id="KW-0411">Iron-sulfur</keyword>
<evidence type="ECO:0000256" key="2">
    <source>
        <dbReference type="ARBA" id="ARBA00022723"/>
    </source>
</evidence>
<dbReference type="Pfam" id="PF00355">
    <property type="entry name" value="Rieske"/>
    <property type="match status" value="1"/>
</dbReference>
<gene>
    <name evidence="6" type="ORF">CLV29_2712</name>
</gene>
<dbReference type="GO" id="GO:0046872">
    <property type="term" value="F:metal ion binding"/>
    <property type="evidence" value="ECO:0007669"/>
    <property type="project" value="UniProtKB-KW"/>
</dbReference>
<dbReference type="OrthoDB" id="147178at2"/>
<evidence type="ECO:0000256" key="4">
    <source>
        <dbReference type="ARBA" id="ARBA00023014"/>
    </source>
</evidence>
<keyword evidence="3" id="KW-0408">Iron</keyword>
<accession>A0A4R7J4Q3</accession>
<name>A0A4R7J4Q3_9ACTN</name>
<keyword evidence="6" id="KW-0560">Oxidoreductase</keyword>
<keyword evidence="6" id="KW-0223">Dioxygenase</keyword>
<dbReference type="GO" id="GO:0051537">
    <property type="term" value="F:2 iron, 2 sulfur cluster binding"/>
    <property type="evidence" value="ECO:0007669"/>
    <property type="project" value="UniProtKB-KW"/>
</dbReference>
<comment type="caution">
    <text evidence="6">The sequence shown here is derived from an EMBL/GenBank/DDBJ whole genome shotgun (WGS) entry which is preliminary data.</text>
</comment>
<proteinExistence type="predicted"/>
<dbReference type="PANTHER" id="PTHR21496:SF23">
    <property type="entry name" value="3-PHENYLPROPIONATE_CINNAMIC ACID DIOXYGENASE FERREDOXIN SUBUNIT"/>
    <property type="match status" value="1"/>
</dbReference>
<dbReference type="GO" id="GO:0016705">
    <property type="term" value="F:oxidoreductase activity, acting on paired donors, with incorporation or reduction of molecular oxygen"/>
    <property type="evidence" value="ECO:0007669"/>
    <property type="project" value="UniProtKB-ARBA"/>
</dbReference>
<dbReference type="CDD" id="cd03528">
    <property type="entry name" value="Rieske_RO_ferredoxin"/>
    <property type="match status" value="1"/>
</dbReference>